<dbReference type="AlphaFoldDB" id="A0A372LTW5"/>
<dbReference type="RefSeq" id="WP_117325075.1">
    <property type="nucleotide sequence ID" value="NZ_QVTE01000006.1"/>
</dbReference>
<comment type="caution">
    <text evidence="1">The sequence shown here is derived from an EMBL/GenBank/DDBJ whole genome shotgun (WGS) entry which is preliminary data.</text>
</comment>
<protein>
    <submittedName>
        <fullName evidence="1">Uncharacterized protein</fullName>
    </submittedName>
</protein>
<keyword evidence="2" id="KW-1185">Reference proteome</keyword>
<name>A0A372LTW5_9BACI</name>
<reference evidence="1 2" key="1">
    <citation type="submission" date="2018-08" db="EMBL/GenBank/DDBJ databases">
        <title>Bacillus chawlae sp. nov., Bacillus glennii sp. nov., and Bacillus saganii sp. nov. Isolated from the Vehicle Assembly Building at Kennedy Space Center where the Viking Spacecraft were Assembled.</title>
        <authorList>
            <person name="Seuylemezian A."/>
            <person name="Vaishampayan P."/>
        </authorList>
    </citation>
    <scope>NUCLEOTIDE SEQUENCE [LARGE SCALE GENOMIC DNA]</scope>
    <source>
        <strain evidence="1 2">V47-23a</strain>
    </source>
</reference>
<organism evidence="1 2">
    <name type="scientific">Peribacillus saganii</name>
    <dbReference type="NCBI Taxonomy" id="2303992"/>
    <lineage>
        <taxon>Bacteria</taxon>
        <taxon>Bacillati</taxon>
        <taxon>Bacillota</taxon>
        <taxon>Bacilli</taxon>
        <taxon>Bacillales</taxon>
        <taxon>Bacillaceae</taxon>
        <taxon>Peribacillus</taxon>
    </lineage>
</organism>
<sequence length="66" mass="7324">MEKEKKDKSVMMGISGNEQKALDLIGGLAIVDADGDEDPVFMCLSTGRKKRSCIDHVRQVNRMDRG</sequence>
<dbReference type="Proteomes" id="UP000264541">
    <property type="component" value="Unassembled WGS sequence"/>
</dbReference>
<proteinExistence type="predicted"/>
<evidence type="ECO:0000313" key="1">
    <source>
        <dbReference type="EMBL" id="RFU71252.1"/>
    </source>
</evidence>
<dbReference type="EMBL" id="QVTE01000006">
    <property type="protein sequence ID" value="RFU71252.1"/>
    <property type="molecule type" value="Genomic_DNA"/>
</dbReference>
<accession>A0A372LTW5</accession>
<evidence type="ECO:0000313" key="2">
    <source>
        <dbReference type="Proteomes" id="UP000264541"/>
    </source>
</evidence>
<gene>
    <name evidence="1" type="ORF">D0469_02440</name>
</gene>